<dbReference type="GO" id="GO:0005249">
    <property type="term" value="F:voltage-gated potassium channel activity"/>
    <property type="evidence" value="ECO:0007669"/>
    <property type="project" value="InterPro"/>
</dbReference>
<feature type="transmembrane region" description="Helical" evidence="12">
    <location>
        <begin position="206"/>
        <end position="225"/>
    </location>
</feature>
<dbReference type="GO" id="GO:0001508">
    <property type="term" value="P:action potential"/>
    <property type="evidence" value="ECO:0007669"/>
    <property type="project" value="TreeGrafter"/>
</dbReference>
<evidence type="ECO:0000256" key="12">
    <source>
        <dbReference type="SAM" id="Phobius"/>
    </source>
</evidence>
<keyword evidence="10 12" id="KW-0472">Membrane</keyword>
<accession>A0A518BNK1</accession>
<dbReference type="Gene3D" id="1.20.120.350">
    <property type="entry name" value="Voltage-gated potassium channels. Chain C"/>
    <property type="match status" value="1"/>
</dbReference>
<evidence type="ECO:0000256" key="9">
    <source>
        <dbReference type="ARBA" id="ARBA00023065"/>
    </source>
</evidence>
<evidence type="ECO:0000256" key="6">
    <source>
        <dbReference type="ARBA" id="ARBA00022882"/>
    </source>
</evidence>
<evidence type="ECO:0000256" key="5">
    <source>
        <dbReference type="ARBA" id="ARBA00022826"/>
    </source>
</evidence>
<dbReference type="PRINTS" id="PR00169">
    <property type="entry name" value="KCHANNEL"/>
</dbReference>
<dbReference type="Gene3D" id="1.10.287.70">
    <property type="match status" value="1"/>
</dbReference>
<dbReference type="Pfam" id="PF00520">
    <property type="entry name" value="Ion_trans"/>
    <property type="match status" value="1"/>
</dbReference>
<feature type="transmembrane region" description="Helical" evidence="12">
    <location>
        <begin position="21"/>
        <end position="42"/>
    </location>
</feature>
<evidence type="ECO:0000256" key="10">
    <source>
        <dbReference type="ARBA" id="ARBA00023136"/>
    </source>
</evidence>
<feature type="transmembrane region" description="Helical" evidence="12">
    <location>
        <begin position="181"/>
        <end position="199"/>
    </location>
</feature>
<comment type="subcellular location">
    <subcellularLocation>
        <location evidence="1">Membrane</location>
        <topology evidence="1">Multi-pass membrane protein</topology>
    </subcellularLocation>
</comment>
<dbReference type="PANTHER" id="PTHR11537:SF254">
    <property type="entry name" value="POTASSIUM VOLTAGE-GATED CHANNEL PROTEIN SHAB"/>
    <property type="match status" value="1"/>
</dbReference>
<keyword evidence="4 12" id="KW-0812">Transmembrane</keyword>
<dbReference type="RefSeq" id="WP_145067586.1">
    <property type="nucleotide sequence ID" value="NZ_CP036287.1"/>
</dbReference>
<keyword evidence="15" id="KW-1185">Reference proteome</keyword>
<dbReference type="InterPro" id="IPR005821">
    <property type="entry name" value="Ion_trans_dom"/>
</dbReference>
<keyword evidence="11 14" id="KW-0407">Ion channel</keyword>
<evidence type="ECO:0000256" key="8">
    <source>
        <dbReference type="ARBA" id="ARBA00022989"/>
    </source>
</evidence>
<dbReference type="AlphaFoldDB" id="A0A518BNK1"/>
<keyword evidence="3" id="KW-0633">Potassium transport</keyword>
<proteinExistence type="predicted"/>
<reference evidence="14 15" key="1">
    <citation type="submission" date="2019-02" db="EMBL/GenBank/DDBJ databases">
        <title>Deep-cultivation of Planctomycetes and their phenomic and genomic characterization uncovers novel biology.</title>
        <authorList>
            <person name="Wiegand S."/>
            <person name="Jogler M."/>
            <person name="Boedeker C."/>
            <person name="Pinto D."/>
            <person name="Vollmers J."/>
            <person name="Rivas-Marin E."/>
            <person name="Kohn T."/>
            <person name="Peeters S.H."/>
            <person name="Heuer A."/>
            <person name="Rast P."/>
            <person name="Oberbeckmann S."/>
            <person name="Bunk B."/>
            <person name="Jeske O."/>
            <person name="Meyerdierks A."/>
            <person name="Storesund J.E."/>
            <person name="Kallscheuer N."/>
            <person name="Luecker S."/>
            <person name="Lage O.M."/>
            <person name="Pohl T."/>
            <person name="Merkel B.J."/>
            <person name="Hornburger P."/>
            <person name="Mueller R.-W."/>
            <person name="Bruemmer F."/>
            <person name="Labrenz M."/>
            <person name="Spormann A.M."/>
            <person name="Op den Camp H."/>
            <person name="Overmann J."/>
            <person name="Amann R."/>
            <person name="Jetten M.S.M."/>
            <person name="Mascher T."/>
            <person name="Medema M.H."/>
            <person name="Devos D.P."/>
            <person name="Kaster A.-K."/>
            <person name="Ovreas L."/>
            <person name="Rohde M."/>
            <person name="Galperin M.Y."/>
            <person name="Jogler C."/>
        </authorList>
    </citation>
    <scope>NUCLEOTIDE SEQUENCE [LARGE SCALE GENOMIC DNA]</scope>
    <source>
        <strain evidence="14 15">Pla133</strain>
    </source>
</reference>
<organism evidence="14 15">
    <name type="scientific">Engelhardtia mirabilis</name>
    <dbReference type="NCBI Taxonomy" id="2528011"/>
    <lineage>
        <taxon>Bacteria</taxon>
        <taxon>Pseudomonadati</taxon>
        <taxon>Planctomycetota</taxon>
        <taxon>Planctomycetia</taxon>
        <taxon>Planctomycetia incertae sedis</taxon>
        <taxon>Engelhardtia</taxon>
    </lineage>
</organism>
<evidence type="ECO:0000313" key="14">
    <source>
        <dbReference type="EMBL" id="QDU68513.1"/>
    </source>
</evidence>
<protein>
    <submittedName>
        <fullName evidence="14">Cyclic nucleotide-gated potassium channel</fullName>
    </submittedName>
</protein>
<keyword evidence="9" id="KW-0406">Ion transport</keyword>
<evidence type="ECO:0000259" key="13">
    <source>
        <dbReference type="Pfam" id="PF00520"/>
    </source>
</evidence>
<evidence type="ECO:0000313" key="15">
    <source>
        <dbReference type="Proteomes" id="UP000316921"/>
    </source>
</evidence>
<dbReference type="InterPro" id="IPR027359">
    <property type="entry name" value="Volt_channel_dom_sf"/>
</dbReference>
<evidence type="ECO:0000256" key="2">
    <source>
        <dbReference type="ARBA" id="ARBA00022448"/>
    </source>
</evidence>
<feature type="domain" description="Ion transport" evidence="13">
    <location>
        <begin position="22"/>
        <end position="236"/>
    </location>
</feature>
<dbReference type="GO" id="GO:0008076">
    <property type="term" value="C:voltage-gated potassium channel complex"/>
    <property type="evidence" value="ECO:0007669"/>
    <property type="project" value="InterPro"/>
</dbReference>
<keyword evidence="8 12" id="KW-1133">Transmembrane helix</keyword>
<keyword evidence="6" id="KW-0851">Voltage-gated channel</keyword>
<dbReference type="KEGG" id="pbap:Pla133_36110"/>
<evidence type="ECO:0000256" key="3">
    <source>
        <dbReference type="ARBA" id="ARBA00022538"/>
    </source>
</evidence>
<evidence type="ECO:0000256" key="1">
    <source>
        <dbReference type="ARBA" id="ARBA00004141"/>
    </source>
</evidence>
<keyword evidence="2" id="KW-0813">Transport</keyword>
<evidence type="ECO:0000256" key="11">
    <source>
        <dbReference type="ARBA" id="ARBA00023303"/>
    </source>
</evidence>
<sequence length="243" mass="27072">MTPNRTSRLAHLVEHNETGAGRIFDLVIQALILISLVTFSIETLPDLTPRAQRILDWIEAGSVAVFTFEYALRLAVAKPRLRFATSFYGVIDLLAILPFYLSLGVDMRSLRALRLFRLLRAFKLLRYSRALKRMHRAFAIAREELVLFLFAAAILIYFAAVGIYYFENPVQPEVFASVFDGLWWAVATLTTVGYGDVYPVTAGGRLFAVIVLMLGLGVVAVPTGLVSSALGQARDEEVEARSR</sequence>
<feature type="transmembrane region" description="Helical" evidence="12">
    <location>
        <begin position="84"/>
        <end position="103"/>
    </location>
</feature>
<feature type="transmembrane region" description="Helical" evidence="12">
    <location>
        <begin position="145"/>
        <end position="166"/>
    </location>
</feature>
<keyword evidence="7" id="KW-0630">Potassium</keyword>
<dbReference type="PANTHER" id="PTHR11537">
    <property type="entry name" value="VOLTAGE-GATED POTASSIUM CHANNEL"/>
    <property type="match status" value="1"/>
</dbReference>
<keyword evidence="5" id="KW-0631">Potassium channel</keyword>
<evidence type="ECO:0000256" key="4">
    <source>
        <dbReference type="ARBA" id="ARBA00022692"/>
    </source>
</evidence>
<gene>
    <name evidence="14" type="ORF">Pla133_36110</name>
</gene>
<dbReference type="Proteomes" id="UP000316921">
    <property type="component" value="Chromosome"/>
</dbReference>
<evidence type="ECO:0000256" key="7">
    <source>
        <dbReference type="ARBA" id="ARBA00022958"/>
    </source>
</evidence>
<name>A0A518BNK1_9BACT</name>
<dbReference type="SUPFAM" id="SSF81324">
    <property type="entry name" value="Voltage-gated potassium channels"/>
    <property type="match status" value="1"/>
</dbReference>
<dbReference type="EMBL" id="CP036287">
    <property type="protein sequence ID" value="QDU68513.1"/>
    <property type="molecule type" value="Genomic_DNA"/>
</dbReference>
<dbReference type="InterPro" id="IPR028325">
    <property type="entry name" value="VG_K_chnl"/>
</dbReference>